<evidence type="ECO:0000313" key="2">
    <source>
        <dbReference type="EMBL" id="KAK9153961.1"/>
    </source>
</evidence>
<feature type="chain" id="PRO_5042894247" evidence="1">
    <location>
        <begin position="22"/>
        <end position="78"/>
    </location>
</feature>
<name>A0AAP0KK23_9MAGN</name>
<comment type="caution">
    <text evidence="2">The sequence shown here is derived from an EMBL/GenBank/DDBJ whole genome shotgun (WGS) entry which is preliminary data.</text>
</comment>
<reference evidence="2 3" key="1">
    <citation type="submission" date="2024-01" db="EMBL/GenBank/DDBJ databases">
        <title>Genome assemblies of Stephania.</title>
        <authorList>
            <person name="Yang L."/>
        </authorList>
    </citation>
    <scope>NUCLEOTIDE SEQUENCE [LARGE SCALE GENOMIC DNA]</scope>
    <source>
        <strain evidence="2">QJT</strain>
        <tissue evidence="2">Leaf</tissue>
    </source>
</reference>
<proteinExistence type="predicted"/>
<keyword evidence="3" id="KW-1185">Reference proteome</keyword>
<organism evidence="2 3">
    <name type="scientific">Stephania japonica</name>
    <dbReference type="NCBI Taxonomy" id="461633"/>
    <lineage>
        <taxon>Eukaryota</taxon>
        <taxon>Viridiplantae</taxon>
        <taxon>Streptophyta</taxon>
        <taxon>Embryophyta</taxon>
        <taxon>Tracheophyta</taxon>
        <taxon>Spermatophyta</taxon>
        <taxon>Magnoliopsida</taxon>
        <taxon>Ranunculales</taxon>
        <taxon>Menispermaceae</taxon>
        <taxon>Menispermoideae</taxon>
        <taxon>Cissampelideae</taxon>
        <taxon>Stephania</taxon>
    </lineage>
</organism>
<feature type="signal peptide" evidence="1">
    <location>
        <begin position="1"/>
        <end position="21"/>
    </location>
</feature>
<dbReference type="Proteomes" id="UP001417504">
    <property type="component" value="Unassembled WGS sequence"/>
</dbReference>
<protein>
    <submittedName>
        <fullName evidence="2">Uncharacterized protein</fullName>
    </submittedName>
</protein>
<keyword evidence="1" id="KW-0732">Signal</keyword>
<gene>
    <name evidence="2" type="ORF">Sjap_001441</name>
</gene>
<evidence type="ECO:0000256" key="1">
    <source>
        <dbReference type="SAM" id="SignalP"/>
    </source>
</evidence>
<dbReference type="AlphaFoldDB" id="A0AAP0KK23"/>
<evidence type="ECO:0000313" key="3">
    <source>
        <dbReference type="Proteomes" id="UP001417504"/>
    </source>
</evidence>
<dbReference type="EMBL" id="JBBNAE010000001">
    <property type="protein sequence ID" value="KAK9153961.1"/>
    <property type="molecule type" value="Genomic_DNA"/>
</dbReference>
<accession>A0AAP0KK23</accession>
<sequence>MHGHRICIAIQVLQLLNTICCQHFERICSQMNRNINSAVQFANLYKTYIFLFDDLNMERLRAVAREAGVDAFNLSEVH</sequence>